<dbReference type="Pfam" id="PF02926">
    <property type="entry name" value="THUMP"/>
    <property type="match status" value="1"/>
</dbReference>
<dbReference type="InterPro" id="IPR040183">
    <property type="entry name" value="THUMPD1-like"/>
</dbReference>
<dbReference type="OrthoDB" id="367221at2759"/>
<feature type="region of interest" description="Disordered" evidence="2">
    <location>
        <begin position="258"/>
        <end position="290"/>
    </location>
</feature>
<evidence type="ECO:0000259" key="3">
    <source>
        <dbReference type="PROSITE" id="PS51165"/>
    </source>
</evidence>
<dbReference type="SMART" id="SM00981">
    <property type="entry name" value="THUMP"/>
    <property type="match status" value="1"/>
</dbReference>
<gene>
    <name evidence="4" type="ORF">K490DRAFT_75190</name>
</gene>
<reference evidence="4" key="1">
    <citation type="journal article" date="2020" name="Stud. Mycol.">
        <title>101 Dothideomycetes genomes: a test case for predicting lifestyles and emergence of pathogens.</title>
        <authorList>
            <person name="Haridas S."/>
            <person name="Albert R."/>
            <person name="Binder M."/>
            <person name="Bloem J."/>
            <person name="Labutti K."/>
            <person name="Salamov A."/>
            <person name="Andreopoulos B."/>
            <person name="Baker S."/>
            <person name="Barry K."/>
            <person name="Bills G."/>
            <person name="Bluhm B."/>
            <person name="Cannon C."/>
            <person name="Castanera R."/>
            <person name="Culley D."/>
            <person name="Daum C."/>
            <person name="Ezra D."/>
            <person name="Gonzalez J."/>
            <person name="Henrissat B."/>
            <person name="Kuo A."/>
            <person name="Liang C."/>
            <person name="Lipzen A."/>
            <person name="Lutzoni F."/>
            <person name="Magnuson J."/>
            <person name="Mondo S."/>
            <person name="Nolan M."/>
            <person name="Ohm R."/>
            <person name="Pangilinan J."/>
            <person name="Park H.-J."/>
            <person name="Ramirez L."/>
            <person name="Alfaro M."/>
            <person name="Sun H."/>
            <person name="Tritt A."/>
            <person name="Yoshinaga Y."/>
            <person name="Zwiers L.-H."/>
            <person name="Turgeon B."/>
            <person name="Goodwin S."/>
            <person name="Spatafora J."/>
            <person name="Crous P."/>
            <person name="Grigoriev I."/>
        </authorList>
    </citation>
    <scope>NUCLEOTIDE SEQUENCE</scope>
    <source>
        <strain evidence="4">CBS 121410</strain>
    </source>
</reference>
<protein>
    <recommendedName>
        <fullName evidence="3">THUMP domain-containing protein</fullName>
    </recommendedName>
</protein>
<dbReference type="PANTHER" id="PTHR13452:SF10">
    <property type="entry name" value="THUMP DOMAIN-CONTAINING PROTEIN 1"/>
    <property type="match status" value="1"/>
</dbReference>
<evidence type="ECO:0000313" key="5">
    <source>
        <dbReference type="Proteomes" id="UP000799776"/>
    </source>
</evidence>
<dbReference type="PANTHER" id="PTHR13452">
    <property type="entry name" value="THUMP DOMAIN CONTAINING PROTEIN 1-RELATED"/>
    <property type="match status" value="1"/>
</dbReference>
<dbReference type="FunFam" id="3.30.2300.10:FF:000001">
    <property type="entry name" value="THUMP domain-containing protein 1"/>
    <property type="match status" value="1"/>
</dbReference>
<dbReference type="SUPFAM" id="SSF143437">
    <property type="entry name" value="THUMP domain-like"/>
    <property type="match status" value="1"/>
</dbReference>
<feature type="compositionally biased region" description="Basic and acidic residues" evidence="2">
    <location>
        <begin position="258"/>
        <end position="275"/>
    </location>
</feature>
<evidence type="ECO:0000256" key="2">
    <source>
        <dbReference type="SAM" id="MobiDB-lite"/>
    </source>
</evidence>
<dbReference type="Proteomes" id="UP000799776">
    <property type="component" value="Unassembled WGS sequence"/>
</dbReference>
<name>A0A9P4HRY2_9PEZI</name>
<feature type="compositionally biased region" description="Gly residues" evidence="2">
    <location>
        <begin position="281"/>
        <end position="290"/>
    </location>
</feature>
<dbReference type="AlphaFoldDB" id="A0A9P4HRY2"/>
<feature type="region of interest" description="Disordered" evidence="2">
    <location>
        <begin position="1"/>
        <end position="29"/>
    </location>
</feature>
<organism evidence="4 5">
    <name type="scientific">Saccharata proteae CBS 121410</name>
    <dbReference type="NCBI Taxonomy" id="1314787"/>
    <lineage>
        <taxon>Eukaryota</taxon>
        <taxon>Fungi</taxon>
        <taxon>Dikarya</taxon>
        <taxon>Ascomycota</taxon>
        <taxon>Pezizomycotina</taxon>
        <taxon>Dothideomycetes</taxon>
        <taxon>Dothideomycetes incertae sedis</taxon>
        <taxon>Botryosphaeriales</taxon>
        <taxon>Saccharataceae</taxon>
        <taxon>Saccharata</taxon>
    </lineage>
</organism>
<dbReference type="CDD" id="cd11717">
    <property type="entry name" value="THUMP_THUMPD1_like"/>
    <property type="match status" value="1"/>
</dbReference>
<keyword evidence="1" id="KW-0694">RNA-binding</keyword>
<dbReference type="EMBL" id="ML978731">
    <property type="protein sequence ID" value="KAF2085331.1"/>
    <property type="molecule type" value="Genomic_DNA"/>
</dbReference>
<dbReference type="GO" id="GO:0006400">
    <property type="term" value="P:tRNA modification"/>
    <property type="evidence" value="ECO:0007669"/>
    <property type="project" value="InterPro"/>
</dbReference>
<comment type="caution">
    <text evidence="4">The sequence shown here is derived from an EMBL/GenBank/DDBJ whole genome shotgun (WGS) entry which is preliminary data.</text>
</comment>
<keyword evidence="5" id="KW-1185">Reference proteome</keyword>
<dbReference type="InterPro" id="IPR004114">
    <property type="entry name" value="THUMP_dom"/>
</dbReference>
<feature type="domain" description="THUMP" evidence="3">
    <location>
        <begin position="134"/>
        <end position="240"/>
    </location>
</feature>
<evidence type="ECO:0000313" key="4">
    <source>
        <dbReference type="EMBL" id="KAF2085331.1"/>
    </source>
</evidence>
<dbReference type="PROSITE" id="PS51165">
    <property type="entry name" value="THUMP"/>
    <property type="match status" value="1"/>
</dbReference>
<dbReference type="GO" id="GO:0003723">
    <property type="term" value="F:RNA binding"/>
    <property type="evidence" value="ECO:0007669"/>
    <property type="project" value="UniProtKB-UniRule"/>
</dbReference>
<dbReference type="Gene3D" id="3.30.2300.10">
    <property type="entry name" value="THUMP superfamily"/>
    <property type="match status" value="1"/>
</dbReference>
<evidence type="ECO:0000256" key="1">
    <source>
        <dbReference type="PROSITE-ProRule" id="PRU00529"/>
    </source>
</evidence>
<accession>A0A9P4HRY2</accession>
<sequence>MDESRKRKAPPEGSHPPGKRSKPRTIEAGDSGIWATCNMGKEGKAVGELRDCFQEYVSKMYGSSHEAGDDDAAASDEEDGDVEAQIQKEVEGIKKPASDAAFEHVRVDTDCIMFFKTRAPIEPVSFVRRICEDALADPERKSSRFVKRLTPMTLMGKATESGLEEVARQVLGPHFHEKDGTSKKFAIRPNIRNNTVLTRNLVITRVAQMVGPGHKVDLNDYDVLILVDVYKNVCGMSVVGQDFERLKRYNLAEIYEPTAKESAKESAKETSKEQASKSGEADGGNGEPVR</sequence>
<proteinExistence type="predicted"/>